<dbReference type="PROSITE" id="PS51469">
    <property type="entry name" value="SUN"/>
    <property type="match status" value="1"/>
</dbReference>
<evidence type="ECO:0000313" key="7">
    <source>
        <dbReference type="EMBL" id="KAL3832832.1"/>
    </source>
</evidence>
<keyword evidence="8" id="KW-1185">Reference proteome</keyword>
<dbReference type="AlphaFoldDB" id="A0ABD3T7C1"/>
<evidence type="ECO:0000256" key="4">
    <source>
        <dbReference type="ARBA" id="ARBA00023136"/>
    </source>
</evidence>
<evidence type="ECO:0000256" key="3">
    <source>
        <dbReference type="ARBA" id="ARBA00022989"/>
    </source>
</evidence>
<evidence type="ECO:0000259" key="6">
    <source>
        <dbReference type="PROSITE" id="PS51469"/>
    </source>
</evidence>
<dbReference type="InterPro" id="IPR012919">
    <property type="entry name" value="SUN_dom"/>
</dbReference>
<evidence type="ECO:0000256" key="1">
    <source>
        <dbReference type="ARBA" id="ARBA00004370"/>
    </source>
</evidence>
<feature type="domain" description="SUN" evidence="6">
    <location>
        <begin position="212"/>
        <end position="376"/>
    </location>
</feature>
<dbReference type="GO" id="GO:0005635">
    <property type="term" value="C:nuclear envelope"/>
    <property type="evidence" value="ECO:0007669"/>
    <property type="project" value="UniProtKB-ARBA"/>
</dbReference>
<sequence>MYGANEISNARRRAIERTSGNDPDDVISKDARKPMAQLKPCNSGSARKSKKPRWLRIVTKNLVLLVVLMSSLEMIRRVVLLKFVNSVVKTMKVQLNAIDRKVEESIGLVRKEFDEKMEETELKLMGLDARSNVFENFINGFKKKSLLTMEEFDDFFEEFSKARRRKKNRGGVNGDEEVSLDEIMDYTRGIVVNEIERHAADGLGMVDYALASGGGRVVEHSEPYEGSSGGWLNSRNRVWAGAERMISPSFGEPGHCFPLKGGSGFVVIALRNAIVPKAVTLEHVAKSVAYDRSSAPKQCWVSGWLSGEDSTVVKSGSRKFALTEFTYDLEKSNIQTYKVVELAASSLVDTIRLDFTSNYGSPLTCIYRLRIHGHELDFVPMQGR</sequence>
<evidence type="ECO:0000256" key="5">
    <source>
        <dbReference type="SAM" id="MobiDB-lite"/>
    </source>
</evidence>
<feature type="region of interest" description="Disordered" evidence="5">
    <location>
        <begin position="1"/>
        <end position="47"/>
    </location>
</feature>
<gene>
    <name evidence="7" type="ORF">ACJIZ3_007568</name>
</gene>
<name>A0ABD3T7C1_9LAMI</name>
<reference evidence="7 8" key="1">
    <citation type="submission" date="2024-12" db="EMBL/GenBank/DDBJ databases">
        <title>The unique morphological basis and parallel evolutionary history of personate flowers in Penstemon.</title>
        <authorList>
            <person name="Depatie T.H."/>
            <person name="Wessinger C.A."/>
        </authorList>
    </citation>
    <scope>NUCLEOTIDE SEQUENCE [LARGE SCALE GENOMIC DNA]</scope>
    <source>
        <strain evidence="7">WTNN_2</strain>
        <tissue evidence="7">Leaf</tissue>
    </source>
</reference>
<dbReference type="Pfam" id="PF07738">
    <property type="entry name" value="Sad1_UNC"/>
    <property type="match status" value="1"/>
</dbReference>
<protein>
    <recommendedName>
        <fullName evidence="6">SUN domain-containing protein</fullName>
    </recommendedName>
</protein>
<dbReference type="Gene3D" id="2.60.120.260">
    <property type="entry name" value="Galactose-binding domain-like"/>
    <property type="match status" value="1"/>
</dbReference>
<accession>A0ABD3T7C1</accession>
<proteinExistence type="predicted"/>
<dbReference type="GO" id="GO:0016020">
    <property type="term" value="C:membrane"/>
    <property type="evidence" value="ECO:0007669"/>
    <property type="project" value="UniProtKB-SubCell"/>
</dbReference>
<dbReference type="PANTHER" id="PTHR12911">
    <property type="entry name" value="SAD1/UNC-84-LIKE PROTEIN-RELATED"/>
    <property type="match status" value="1"/>
</dbReference>
<evidence type="ECO:0000313" key="8">
    <source>
        <dbReference type="Proteomes" id="UP001634393"/>
    </source>
</evidence>
<evidence type="ECO:0000256" key="2">
    <source>
        <dbReference type="ARBA" id="ARBA00022692"/>
    </source>
</evidence>
<comment type="caution">
    <text evidence="7">The sequence shown here is derived from an EMBL/GenBank/DDBJ whole genome shotgun (WGS) entry which is preliminary data.</text>
</comment>
<dbReference type="Proteomes" id="UP001634393">
    <property type="component" value="Unassembled WGS sequence"/>
</dbReference>
<dbReference type="PANTHER" id="PTHR12911:SF8">
    <property type="entry name" value="KLAROID PROTEIN-RELATED"/>
    <property type="match status" value="1"/>
</dbReference>
<comment type="subcellular location">
    <subcellularLocation>
        <location evidence="1">Membrane</location>
    </subcellularLocation>
</comment>
<keyword evidence="2" id="KW-0812">Transmembrane</keyword>
<keyword evidence="4" id="KW-0472">Membrane</keyword>
<keyword evidence="3" id="KW-1133">Transmembrane helix</keyword>
<organism evidence="7 8">
    <name type="scientific">Penstemon smallii</name>
    <dbReference type="NCBI Taxonomy" id="265156"/>
    <lineage>
        <taxon>Eukaryota</taxon>
        <taxon>Viridiplantae</taxon>
        <taxon>Streptophyta</taxon>
        <taxon>Embryophyta</taxon>
        <taxon>Tracheophyta</taxon>
        <taxon>Spermatophyta</taxon>
        <taxon>Magnoliopsida</taxon>
        <taxon>eudicotyledons</taxon>
        <taxon>Gunneridae</taxon>
        <taxon>Pentapetalae</taxon>
        <taxon>asterids</taxon>
        <taxon>lamiids</taxon>
        <taxon>Lamiales</taxon>
        <taxon>Plantaginaceae</taxon>
        <taxon>Cheloneae</taxon>
        <taxon>Penstemon</taxon>
    </lineage>
</organism>
<dbReference type="EMBL" id="JBJXBP010000004">
    <property type="protein sequence ID" value="KAL3832832.1"/>
    <property type="molecule type" value="Genomic_DNA"/>
</dbReference>
<dbReference type="InterPro" id="IPR045119">
    <property type="entry name" value="SUN1-5"/>
</dbReference>